<evidence type="ECO:0000256" key="3">
    <source>
        <dbReference type="ARBA" id="ARBA00022989"/>
    </source>
</evidence>
<reference evidence="10" key="1">
    <citation type="journal article" date="2023" name="Front. Mar. Sci.">
        <title>A new Merluccius polli reference genome to investigate the effects of global change in West African waters.</title>
        <authorList>
            <person name="Mateo J.L."/>
            <person name="Blanco-Fernandez C."/>
            <person name="Garcia-Vazquez E."/>
            <person name="Machado-Schiaffino G."/>
        </authorList>
    </citation>
    <scope>NUCLEOTIDE SEQUENCE</scope>
    <source>
        <strain evidence="10">C29</strain>
        <tissue evidence="10">Fin</tissue>
    </source>
</reference>
<keyword evidence="2 6" id="KW-0812">Transmembrane</keyword>
<comment type="subcellular location">
    <subcellularLocation>
        <location evidence="1">Membrane</location>
        <topology evidence="1">Multi-pass membrane protein</topology>
    </subcellularLocation>
</comment>
<sequence>MDTRGRARPDTYRDPATMMSVDRRMLLLLMLLSSGFGKPSCKNRRCLAQVLIAKDALSQPQGEDCKQDLMVPFIEYQTLSVDTKNLRFSSQLKATMAWTDPELAWNTSEYDYDKVVLPVSKVWIPELIVTNAMSSEIEHGSKDLLVYSNGTLKHTLTINTVVDCEVNLFRYPFAYDECPVAVEAWSRDGCGMELHLGDVHLVDGNHGDWQTDGVSLKRKLDSQNYIMVSLSNRYMNPFISLVMPSILIIIVDLASFALPLGGGERNCFKVTLVLSFIMFLLILNGLLPGDSQCSPIIRSHFCVCLVFLVISMLASMMLTRVARDGFFIPCIRIKKATTTTTTTSKHSEDRDVEEEAGDEESKVDVVGVPQRPEDSDLLRTVVRFLEAFDVSNQSTQRCDNMARKLDKMCFYIYLVMCIVYYSVLIYMFTSYPCDIDHFLFWY</sequence>
<dbReference type="Pfam" id="PF02931">
    <property type="entry name" value="Neur_chan_LBD"/>
    <property type="match status" value="1"/>
</dbReference>
<feature type="domain" description="Neurotransmitter-gated ion-channel ligand-binding" evidence="8">
    <location>
        <begin position="76"/>
        <end position="200"/>
    </location>
</feature>
<evidence type="ECO:0000259" key="9">
    <source>
        <dbReference type="Pfam" id="PF02932"/>
    </source>
</evidence>
<keyword evidence="10" id="KW-0675">Receptor</keyword>
<keyword evidence="3 6" id="KW-1133">Transmembrane helix</keyword>
<dbReference type="EMBL" id="JAOPHQ010003779">
    <property type="protein sequence ID" value="KAK0141612.1"/>
    <property type="molecule type" value="Genomic_DNA"/>
</dbReference>
<dbReference type="InterPro" id="IPR036719">
    <property type="entry name" value="Neuro-gated_channel_TM_sf"/>
</dbReference>
<organism evidence="10 11">
    <name type="scientific">Merluccius polli</name>
    <name type="common">Benguela hake</name>
    <name type="synonym">Merluccius cadenati</name>
    <dbReference type="NCBI Taxonomy" id="89951"/>
    <lineage>
        <taxon>Eukaryota</taxon>
        <taxon>Metazoa</taxon>
        <taxon>Chordata</taxon>
        <taxon>Craniata</taxon>
        <taxon>Vertebrata</taxon>
        <taxon>Euteleostomi</taxon>
        <taxon>Actinopterygii</taxon>
        <taxon>Neopterygii</taxon>
        <taxon>Teleostei</taxon>
        <taxon>Neoteleostei</taxon>
        <taxon>Acanthomorphata</taxon>
        <taxon>Zeiogadaria</taxon>
        <taxon>Gadariae</taxon>
        <taxon>Gadiformes</taxon>
        <taxon>Gadoidei</taxon>
        <taxon>Merlucciidae</taxon>
        <taxon>Merluccius</taxon>
    </lineage>
</organism>
<dbReference type="SUPFAM" id="SSF90112">
    <property type="entry name" value="Neurotransmitter-gated ion-channel transmembrane pore"/>
    <property type="match status" value="1"/>
</dbReference>
<dbReference type="Gene3D" id="2.70.170.10">
    <property type="entry name" value="Neurotransmitter-gated ion-channel ligand-binding domain"/>
    <property type="match status" value="1"/>
</dbReference>
<feature type="transmembrane region" description="Helical" evidence="6">
    <location>
        <begin position="238"/>
        <end position="258"/>
    </location>
</feature>
<dbReference type="PANTHER" id="PTHR18945">
    <property type="entry name" value="NEUROTRANSMITTER GATED ION CHANNEL"/>
    <property type="match status" value="1"/>
</dbReference>
<feature type="transmembrane region" description="Helical" evidence="6">
    <location>
        <begin position="410"/>
        <end position="429"/>
    </location>
</feature>
<evidence type="ECO:0000256" key="7">
    <source>
        <dbReference type="SAM" id="SignalP"/>
    </source>
</evidence>
<dbReference type="InterPro" id="IPR006202">
    <property type="entry name" value="Neur_chan_lig-bd"/>
</dbReference>
<dbReference type="SUPFAM" id="SSF63712">
    <property type="entry name" value="Nicotinic receptor ligand binding domain-like"/>
    <property type="match status" value="1"/>
</dbReference>
<feature type="transmembrane region" description="Helical" evidence="6">
    <location>
        <begin position="270"/>
        <end position="289"/>
    </location>
</feature>
<dbReference type="Pfam" id="PF02932">
    <property type="entry name" value="Neur_chan_memb"/>
    <property type="match status" value="1"/>
</dbReference>
<protein>
    <submittedName>
        <fullName evidence="10">5-hydroxytryptamine receptor 3A</fullName>
    </submittedName>
</protein>
<evidence type="ECO:0000256" key="5">
    <source>
        <dbReference type="SAM" id="MobiDB-lite"/>
    </source>
</evidence>
<keyword evidence="7" id="KW-0732">Signal</keyword>
<feature type="domain" description="Neurotransmitter-gated ion-channel transmembrane" evidence="9">
    <location>
        <begin position="241"/>
        <end position="321"/>
    </location>
</feature>
<evidence type="ECO:0000256" key="2">
    <source>
        <dbReference type="ARBA" id="ARBA00022692"/>
    </source>
</evidence>
<evidence type="ECO:0000256" key="6">
    <source>
        <dbReference type="SAM" id="Phobius"/>
    </source>
</evidence>
<dbReference type="GO" id="GO:0005230">
    <property type="term" value="F:extracellular ligand-gated monoatomic ion channel activity"/>
    <property type="evidence" value="ECO:0007669"/>
    <property type="project" value="InterPro"/>
</dbReference>
<keyword evidence="11" id="KW-1185">Reference proteome</keyword>
<dbReference type="GO" id="GO:0016020">
    <property type="term" value="C:membrane"/>
    <property type="evidence" value="ECO:0007669"/>
    <property type="project" value="UniProtKB-SubCell"/>
</dbReference>
<dbReference type="AlphaFoldDB" id="A0AA47MJQ6"/>
<dbReference type="InterPro" id="IPR006029">
    <property type="entry name" value="Neurotrans-gated_channel_TM"/>
</dbReference>
<feature type="signal peptide" evidence="7">
    <location>
        <begin position="1"/>
        <end position="37"/>
    </location>
</feature>
<evidence type="ECO:0000256" key="4">
    <source>
        <dbReference type="ARBA" id="ARBA00023136"/>
    </source>
</evidence>
<dbReference type="InterPro" id="IPR006201">
    <property type="entry name" value="Neur_channel"/>
</dbReference>
<feature type="region of interest" description="Disordered" evidence="5">
    <location>
        <begin position="342"/>
        <end position="364"/>
    </location>
</feature>
<feature type="transmembrane region" description="Helical" evidence="6">
    <location>
        <begin position="295"/>
        <end position="318"/>
    </location>
</feature>
<feature type="chain" id="PRO_5041426775" evidence="7">
    <location>
        <begin position="38"/>
        <end position="442"/>
    </location>
</feature>
<proteinExistence type="predicted"/>
<name>A0AA47MJQ6_MERPO</name>
<keyword evidence="4 6" id="KW-0472">Membrane</keyword>
<evidence type="ECO:0000256" key="1">
    <source>
        <dbReference type="ARBA" id="ARBA00004141"/>
    </source>
</evidence>
<dbReference type="InterPro" id="IPR036734">
    <property type="entry name" value="Neur_chan_lig-bd_sf"/>
</dbReference>
<evidence type="ECO:0000259" key="8">
    <source>
        <dbReference type="Pfam" id="PF02931"/>
    </source>
</evidence>
<accession>A0AA47MJQ6</accession>
<gene>
    <name evidence="10" type="primary">HTR3A_0</name>
    <name evidence="10" type="ORF">N1851_020935</name>
</gene>
<comment type="caution">
    <text evidence="10">The sequence shown here is derived from an EMBL/GenBank/DDBJ whole genome shotgun (WGS) entry which is preliminary data.</text>
</comment>
<evidence type="ECO:0000313" key="11">
    <source>
        <dbReference type="Proteomes" id="UP001174136"/>
    </source>
</evidence>
<evidence type="ECO:0000313" key="10">
    <source>
        <dbReference type="EMBL" id="KAK0141612.1"/>
    </source>
</evidence>
<dbReference type="InterPro" id="IPR038050">
    <property type="entry name" value="Neuro_actylchol_rec"/>
</dbReference>
<dbReference type="Proteomes" id="UP001174136">
    <property type="component" value="Unassembled WGS sequence"/>
</dbReference>
<dbReference type="Gene3D" id="1.20.58.390">
    <property type="entry name" value="Neurotransmitter-gated ion-channel transmembrane domain"/>
    <property type="match status" value="1"/>
</dbReference>
<dbReference type="GO" id="GO:0004888">
    <property type="term" value="F:transmembrane signaling receptor activity"/>
    <property type="evidence" value="ECO:0007669"/>
    <property type="project" value="InterPro"/>
</dbReference>